<dbReference type="RefSeq" id="WP_150420146.1">
    <property type="nucleotide sequence ID" value="NZ_VYRZ01000003.1"/>
</dbReference>
<gene>
    <name evidence="1" type="ORF">F6B42_13250</name>
</gene>
<reference evidence="2" key="1">
    <citation type="submission" date="2019-09" db="EMBL/GenBank/DDBJ databases">
        <title>Mumia zhuanghuii sp. nov. isolated from the intestinal contents of plateau pika (Ochotona curzoniae) in the Qinghai-Tibet plateau of China.</title>
        <authorList>
            <person name="Tian Z."/>
        </authorList>
    </citation>
    <scope>NUCLEOTIDE SEQUENCE [LARGE SCALE GENOMIC DNA]</scope>
    <source>
        <strain evidence="2">DSM 25564</strain>
    </source>
</reference>
<sequence>MAKNRFPGKTCVFCSNPSVGVGEHVWPLWFLQEFHGEGPFTAARAGKPYVKRDKTTYTSDSLQGVHVPACAECNAILNRTIEEPAKPIIRRILKHADSRDSLPLTAHECAAVARWLLKIGLLSAHPAAEYDHPGLQRDLDMPRLATVRPEWLEWMRARIDPPDGFSVYVTRRDLRGEDSEVDAPQQILIPRVIVDGVDLDFMSRSFGLTGVNVNLVWHPGWPITHPQVDVGRAARLWPEPHPVDFGTLPIVAPKEFSFWVGAVGELAYTTASFARASQLPLSVDADPIAAFFGNAGEDVQEGSQPPAVAP</sequence>
<evidence type="ECO:0000313" key="2">
    <source>
        <dbReference type="Proteomes" id="UP000327039"/>
    </source>
</evidence>
<name>A0A5J5IST9_9MICO</name>
<accession>A0A5J5IST9</accession>
<proteinExistence type="predicted"/>
<protein>
    <recommendedName>
        <fullName evidence="3">HNH endonuclease</fullName>
    </recommendedName>
</protein>
<keyword evidence="2" id="KW-1185">Reference proteome</keyword>
<comment type="caution">
    <text evidence="1">The sequence shown here is derived from an EMBL/GenBank/DDBJ whole genome shotgun (WGS) entry which is preliminary data.</text>
</comment>
<dbReference type="OrthoDB" id="5121324at2"/>
<dbReference type="AlphaFoldDB" id="A0A5J5IST9"/>
<evidence type="ECO:0008006" key="3">
    <source>
        <dbReference type="Google" id="ProtNLM"/>
    </source>
</evidence>
<evidence type="ECO:0000313" key="1">
    <source>
        <dbReference type="EMBL" id="KAA9085424.1"/>
    </source>
</evidence>
<dbReference type="EMBL" id="VYRZ01000003">
    <property type="protein sequence ID" value="KAA9085424.1"/>
    <property type="molecule type" value="Genomic_DNA"/>
</dbReference>
<dbReference type="Proteomes" id="UP000327039">
    <property type="component" value="Unassembled WGS sequence"/>
</dbReference>
<organism evidence="1 2">
    <name type="scientific">Microbacterium radiodurans</name>
    <dbReference type="NCBI Taxonomy" id="661398"/>
    <lineage>
        <taxon>Bacteria</taxon>
        <taxon>Bacillati</taxon>
        <taxon>Actinomycetota</taxon>
        <taxon>Actinomycetes</taxon>
        <taxon>Micrococcales</taxon>
        <taxon>Microbacteriaceae</taxon>
        <taxon>Microbacterium</taxon>
    </lineage>
</organism>